<dbReference type="Proteomes" id="UP001177021">
    <property type="component" value="Unassembled WGS sequence"/>
</dbReference>
<dbReference type="EMBL" id="CASHSV030000034">
    <property type="protein sequence ID" value="CAJ2642940.1"/>
    <property type="molecule type" value="Genomic_DNA"/>
</dbReference>
<proteinExistence type="predicted"/>
<evidence type="ECO:0000313" key="2">
    <source>
        <dbReference type="Proteomes" id="UP001177021"/>
    </source>
</evidence>
<sequence>MKFISAPPFQLVSIVGIVMFLLFVPSYINFKSTMHKANITLHLFLMILPLLLIFIAYFISKCGPRFVLPVDFFGRQLVQSRARTEGGGSAPWGLAALVVLLLVLASKLSNFRSMWSPLIWRPN</sequence>
<protein>
    <submittedName>
        <fullName evidence="1">Uncharacterized protein</fullName>
    </submittedName>
</protein>
<reference evidence="1" key="1">
    <citation type="submission" date="2023-10" db="EMBL/GenBank/DDBJ databases">
        <authorList>
            <person name="Rodriguez Cubillos JULIANA M."/>
            <person name="De Vega J."/>
        </authorList>
    </citation>
    <scope>NUCLEOTIDE SEQUENCE</scope>
</reference>
<keyword evidence="2" id="KW-1185">Reference proteome</keyword>
<organism evidence="1 2">
    <name type="scientific">Trifolium pratense</name>
    <name type="common">Red clover</name>
    <dbReference type="NCBI Taxonomy" id="57577"/>
    <lineage>
        <taxon>Eukaryota</taxon>
        <taxon>Viridiplantae</taxon>
        <taxon>Streptophyta</taxon>
        <taxon>Embryophyta</taxon>
        <taxon>Tracheophyta</taxon>
        <taxon>Spermatophyta</taxon>
        <taxon>Magnoliopsida</taxon>
        <taxon>eudicotyledons</taxon>
        <taxon>Gunneridae</taxon>
        <taxon>Pentapetalae</taxon>
        <taxon>rosids</taxon>
        <taxon>fabids</taxon>
        <taxon>Fabales</taxon>
        <taxon>Fabaceae</taxon>
        <taxon>Papilionoideae</taxon>
        <taxon>50 kb inversion clade</taxon>
        <taxon>NPAAA clade</taxon>
        <taxon>Hologalegina</taxon>
        <taxon>IRL clade</taxon>
        <taxon>Trifolieae</taxon>
        <taxon>Trifolium</taxon>
    </lineage>
</organism>
<evidence type="ECO:0000313" key="1">
    <source>
        <dbReference type="EMBL" id="CAJ2642940.1"/>
    </source>
</evidence>
<name>A0ACB0JE76_TRIPR</name>
<comment type="caution">
    <text evidence="1">The sequence shown here is derived from an EMBL/GenBank/DDBJ whole genome shotgun (WGS) entry which is preliminary data.</text>
</comment>
<gene>
    <name evidence="1" type="ORF">MILVUS5_LOCUS12305</name>
</gene>
<accession>A0ACB0JE76</accession>